<dbReference type="SUPFAM" id="SSF54427">
    <property type="entry name" value="NTF2-like"/>
    <property type="match status" value="1"/>
</dbReference>
<protein>
    <recommendedName>
        <fullName evidence="1">SnoaL-like domain-containing protein</fullName>
    </recommendedName>
</protein>
<dbReference type="InterPro" id="IPR046860">
    <property type="entry name" value="SnoaL_5"/>
</dbReference>
<dbReference type="AlphaFoldDB" id="A0A2P2EAP9"/>
<reference evidence="2 3" key="1">
    <citation type="journal article" date="2018" name="Genome Announc.">
        <title>Draft Genome Sequence of "Candidatus Phycosocius bacilliformis," an Alphaproteobacterial Ectosymbiont of the Hydrocarbon-Producing Green Alga Botryococcus braunii.</title>
        <authorList>
            <person name="Tanabe Y."/>
            <person name="Yamaguchi H."/>
            <person name="Watanabe M.M."/>
        </authorList>
    </citation>
    <scope>NUCLEOTIDE SEQUENCE [LARGE SCALE GENOMIC DNA]</scope>
    <source>
        <strain evidence="2 3">BOTRYCO-2</strain>
    </source>
</reference>
<accession>A0A2P2EAP9</accession>
<feature type="domain" description="SnoaL-like" evidence="1">
    <location>
        <begin position="1"/>
        <end position="117"/>
    </location>
</feature>
<name>A0A2P2EAP9_9PROT</name>
<sequence>MTTQDVADAFTAMCKAGLLDEAGAKFWAETIRSIENMPGPGAVAEGLAALKAKADWWYGAHEVHSVVTHGPYVNGDQFALRFDMDLTNKETGVRTQSDEVALYTVREGKIIEERFFY</sequence>
<gene>
    <name evidence="2" type="ORF">PbB2_01818</name>
</gene>
<evidence type="ECO:0000313" key="3">
    <source>
        <dbReference type="Proteomes" id="UP000245086"/>
    </source>
</evidence>
<dbReference type="RefSeq" id="WP_108985015.1">
    <property type="nucleotide sequence ID" value="NZ_BFBR01000005.1"/>
</dbReference>
<dbReference type="OrthoDB" id="336094at2"/>
<proteinExistence type="predicted"/>
<dbReference type="Pfam" id="PF20409">
    <property type="entry name" value="SnoaL_5"/>
    <property type="match status" value="1"/>
</dbReference>
<dbReference type="Proteomes" id="UP000245086">
    <property type="component" value="Unassembled WGS sequence"/>
</dbReference>
<evidence type="ECO:0000259" key="1">
    <source>
        <dbReference type="Pfam" id="PF20409"/>
    </source>
</evidence>
<evidence type="ECO:0000313" key="2">
    <source>
        <dbReference type="EMBL" id="GBF58147.1"/>
    </source>
</evidence>
<dbReference type="Gene3D" id="3.10.450.50">
    <property type="match status" value="1"/>
</dbReference>
<dbReference type="EMBL" id="BFBR01000005">
    <property type="protein sequence ID" value="GBF58147.1"/>
    <property type="molecule type" value="Genomic_DNA"/>
</dbReference>
<comment type="caution">
    <text evidence="2">The sequence shown here is derived from an EMBL/GenBank/DDBJ whole genome shotgun (WGS) entry which is preliminary data.</text>
</comment>
<dbReference type="InterPro" id="IPR032710">
    <property type="entry name" value="NTF2-like_dom_sf"/>
</dbReference>
<keyword evidence="3" id="KW-1185">Reference proteome</keyword>
<organism evidence="2 3">
    <name type="scientific">Candidatus Phycosocius bacilliformis</name>
    <dbReference type="NCBI Taxonomy" id="1445552"/>
    <lineage>
        <taxon>Bacteria</taxon>
        <taxon>Pseudomonadati</taxon>
        <taxon>Pseudomonadota</taxon>
        <taxon>Alphaproteobacteria</taxon>
        <taxon>Caulobacterales</taxon>
        <taxon>Caulobacterales incertae sedis</taxon>
        <taxon>Candidatus Phycosocius</taxon>
    </lineage>
</organism>